<reference evidence="1" key="1">
    <citation type="submission" date="2023-11" db="EMBL/GenBank/DDBJ databases">
        <title>Genome assemblies of two species of porcelain crab, Petrolisthes cinctipes and Petrolisthes manimaculis (Anomura: Porcellanidae).</title>
        <authorList>
            <person name="Angst P."/>
        </authorList>
    </citation>
    <scope>NUCLEOTIDE SEQUENCE</scope>
    <source>
        <strain evidence="1">PB745_02</strain>
        <tissue evidence="1">Gill</tissue>
    </source>
</reference>
<evidence type="ECO:0000313" key="1">
    <source>
        <dbReference type="EMBL" id="KAK4302076.1"/>
    </source>
</evidence>
<dbReference type="AlphaFoldDB" id="A0AAE1TYI4"/>
<dbReference type="EMBL" id="JAWZYT010002785">
    <property type="protein sequence ID" value="KAK4302076.1"/>
    <property type="molecule type" value="Genomic_DNA"/>
</dbReference>
<accession>A0AAE1TYI4</accession>
<name>A0AAE1TYI4_9EUCA</name>
<proteinExistence type="predicted"/>
<dbReference type="Proteomes" id="UP001292094">
    <property type="component" value="Unassembled WGS sequence"/>
</dbReference>
<organism evidence="1 2">
    <name type="scientific">Petrolisthes manimaculis</name>
    <dbReference type="NCBI Taxonomy" id="1843537"/>
    <lineage>
        <taxon>Eukaryota</taxon>
        <taxon>Metazoa</taxon>
        <taxon>Ecdysozoa</taxon>
        <taxon>Arthropoda</taxon>
        <taxon>Crustacea</taxon>
        <taxon>Multicrustacea</taxon>
        <taxon>Malacostraca</taxon>
        <taxon>Eumalacostraca</taxon>
        <taxon>Eucarida</taxon>
        <taxon>Decapoda</taxon>
        <taxon>Pleocyemata</taxon>
        <taxon>Anomura</taxon>
        <taxon>Galatheoidea</taxon>
        <taxon>Porcellanidae</taxon>
        <taxon>Petrolisthes</taxon>
    </lineage>
</organism>
<protein>
    <submittedName>
        <fullName evidence="1">Uncharacterized protein</fullName>
    </submittedName>
</protein>
<gene>
    <name evidence="1" type="ORF">Pmani_025820</name>
</gene>
<evidence type="ECO:0000313" key="2">
    <source>
        <dbReference type="Proteomes" id="UP001292094"/>
    </source>
</evidence>
<comment type="caution">
    <text evidence="1">The sequence shown here is derived from an EMBL/GenBank/DDBJ whole genome shotgun (WGS) entry which is preliminary data.</text>
</comment>
<keyword evidence="2" id="KW-1185">Reference proteome</keyword>
<sequence>MIIIEAKNVVFSFYISVSKEEVRAKARYGTWGVASSRGGAGGGQVGVASPGLRSTSRQKMITFETRLKMVSCSSLYYPAPYDTTAGGRTEGLDAHLPASSFHLYRHTIFSGQF</sequence>